<organism evidence="4 5">
    <name type="scientific">Castellaniella denitrificans</name>
    <dbReference type="NCBI Taxonomy" id="56119"/>
    <lineage>
        <taxon>Bacteria</taxon>
        <taxon>Pseudomonadati</taxon>
        <taxon>Pseudomonadota</taxon>
        <taxon>Betaproteobacteria</taxon>
        <taxon>Burkholderiales</taxon>
        <taxon>Alcaligenaceae</taxon>
        <taxon>Castellaniella</taxon>
    </lineage>
</organism>
<dbReference type="Gene3D" id="3.10.580.10">
    <property type="entry name" value="CBS-domain"/>
    <property type="match status" value="1"/>
</dbReference>
<evidence type="ECO:0000313" key="4">
    <source>
        <dbReference type="EMBL" id="MCZ4330273.1"/>
    </source>
</evidence>
<dbReference type="RefSeq" id="WP_269358747.1">
    <property type="nucleotide sequence ID" value="NZ_JAPWHE010000006.1"/>
</dbReference>
<name>A0ABT4M4M3_9BURK</name>
<dbReference type="SMART" id="SM00116">
    <property type="entry name" value="CBS"/>
    <property type="match status" value="2"/>
</dbReference>
<dbReference type="Pfam" id="PF00571">
    <property type="entry name" value="CBS"/>
    <property type="match status" value="2"/>
</dbReference>
<keyword evidence="1 2" id="KW-0129">CBS domain</keyword>
<dbReference type="EMBL" id="JAPWHE010000006">
    <property type="protein sequence ID" value="MCZ4330273.1"/>
    <property type="molecule type" value="Genomic_DNA"/>
</dbReference>
<gene>
    <name evidence="4" type="ORF">O4H32_09960</name>
</gene>
<dbReference type="InterPro" id="IPR051257">
    <property type="entry name" value="Diverse_CBS-Domain"/>
</dbReference>
<dbReference type="SUPFAM" id="SSF54631">
    <property type="entry name" value="CBS-domain pair"/>
    <property type="match status" value="1"/>
</dbReference>
<comment type="caution">
    <text evidence="4">The sequence shown here is derived from an EMBL/GenBank/DDBJ whole genome shotgun (WGS) entry which is preliminary data.</text>
</comment>
<evidence type="ECO:0000256" key="2">
    <source>
        <dbReference type="PROSITE-ProRule" id="PRU00703"/>
    </source>
</evidence>
<accession>A0ABT4M4M3</accession>
<dbReference type="PANTHER" id="PTHR43080">
    <property type="entry name" value="CBS DOMAIN-CONTAINING PROTEIN CBSX3, MITOCHONDRIAL"/>
    <property type="match status" value="1"/>
</dbReference>
<evidence type="ECO:0000313" key="5">
    <source>
        <dbReference type="Proteomes" id="UP001068379"/>
    </source>
</evidence>
<feature type="domain" description="CBS" evidence="3">
    <location>
        <begin position="7"/>
        <end position="66"/>
    </location>
</feature>
<evidence type="ECO:0000256" key="1">
    <source>
        <dbReference type="ARBA" id="ARBA00023122"/>
    </source>
</evidence>
<dbReference type="InterPro" id="IPR046342">
    <property type="entry name" value="CBS_dom_sf"/>
</dbReference>
<dbReference type="InterPro" id="IPR000644">
    <property type="entry name" value="CBS_dom"/>
</dbReference>
<reference evidence="4" key="1">
    <citation type="submission" date="2022-12" db="EMBL/GenBank/DDBJ databases">
        <title>Bacterial isolates from different developmental stages of Nematostella vectensis.</title>
        <authorList>
            <person name="Fraune S."/>
        </authorList>
    </citation>
    <scope>NUCLEOTIDE SEQUENCE</scope>
    <source>
        <strain evidence="4">G21619-S1</strain>
    </source>
</reference>
<feature type="domain" description="CBS" evidence="3">
    <location>
        <begin position="97"/>
        <end position="151"/>
    </location>
</feature>
<dbReference type="Proteomes" id="UP001068379">
    <property type="component" value="Unassembled WGS sequence"/>
</dbReference>
<dbReference type="PANTHER" id="PTHR43080:SF2">
    <property type="entry name" value="CBS DOMAIN-CONTAINING PROTEIN"/>
    <property type="match status" value="1"/>
</dbReference>
<proteinExistence type="predicted"/>
<protein>
    <submittedName>
        <fullName evidence="4">CBS domain-containing protein</fullName>
    </submittedName>
</protein>
<dbReference type="CDD" id="cd04586">
    <property type="entry name" value="CBS_pair_BON_assoc"/>
    <property type="match status" value="1"/>
</dbReference>
<keyword evidence="5" id="KW-1185">Reference proteome</keyword>
<evidence type="ECO:0000259" key="3">
    <source>
        <dbReference type="PROSITE" id="PS51371"/>
    </source>
</evidence>
<sequence length="151" mass="16638">MLARELMTPSPLSIGTGTLVSEIIRLMLTKNVGALMVTAGDGSLVGMVSEGDLIRRKGGACQQRLIDWLELLAEDEPINLEFLHNLQLGETTAASVMTSPVITRNGRADLREIVDVMLRHGIKHVPITRRGKIVGMINRRDFLRALITQKI</sequence>
<dbReference type="PROSITE" id="PS51371">
    <property type="entry name" value="CBS"/>
    <property type="match status" value="2"/>
</dbReference>